<dbReference type="InterPro" id="IPR058639">
    <property type="entry name" value="BSH_YknX-like"/>
</dbReference>
<dbReference type="Proteomes" id="UP000031938">
    <property type="component" value="Unassembled WGS sequence"/>
</dbReference>
<dbReference type="GO" id="GO:1990281">
    <property type="term" value="C:efflux pump complex"/>
    <property type="evidence" value="ECO:0007669"/>
    <property type="project" value="TreeGrafter"/>
</dbReference>
<evidence type="ECO:0000313" key="4">
    <source>
        <dbReference type="Proteomes" id="UP000031938"/>
    </source>
</evidence>
<dbReference type="PANTHER" id="PTHR30469">
    <property type="entry name" value="MULTIDRUG RESISTANCE PROTEIN MDTA"/>
    <property type="match status" value="1"/>
</dbReference>
<accession>A0A0C2VZI7</accession>
<sequence>MNTRIKWGIAGLVSVLFVGINLYLIKYDPMTIDRTSVVVDPTQAKTEDLEETLVKKGVIDTAREQNVYFSEQLGMFTRFLVEEGQTVSAGTPLYEYTVLDLEEQRLLFESEVEQINSEIESIEEYISTLTQLSRQLPDNMNQSTRNSSPFSPFNNSDLLGTIELEIGIDLSEATLEQTRSLIAQKTGEQEAAVGRLEAEAQKYERLISGLEESPVVTVESDYDGVIAQLSAGLENPLITIFTQSLASKIVLTDEEAMEVISGMAARITSPLARATVDGAVVNNPRIPDEEPRVNEKSHYTVDVQLLDQSEEWFIGQHVLNELVLAEAFGTTTIPVISHNEQLVYVLSPAGQIERRIVDLGLRAEDRQEILTSLEPGEWIAVDPEQVERFNQHYLTPMNSELLTFDNWDTLGRRDNLKHLLLGFIPK</sequence>
<dbReference type="PATRIC" id="fig|889306.3.peg.1274"/>
<evidence type="ECO:0000259" key="2">
    <source>
        <dbReference type="Pfam" id="PF25984"/>
    </source>
</evidence>
<comment type="caution">
    <text evidence="3">The sequence shown here is derived from an EMBL/GenBank/DDBJ whole genome shotgun (WGS) entry which is preliminary data.</text>
</comment>
<dbReference type="Pfam" id="PF25984">
    <property type="entry name" value="BSH_YknX"/>
    <property type="match status" value="1"/>
</dbReference>
<gene>
    <name evidence="3" type="ORF">KP78_12640</name>
</gene>
<evidence type="ECO:0000256" key="1">
    <source>
        <dbReference type="SAM" id="Phobius"/>
    </source>
</evidence>
<evidence type="ECO:0000313" key="3">
    <source>
        <dbReference type="EMBL" id="KIL49796.1"/>
    </source>
</evidence>
<proteinExistence type="predicted"/>
<dbReference type="STRING" id="889306.KP78_12640"/>
<protein>
    <recommendedName>
        <fullName evidence="2">YknX-like barrel-sandwich hybrid domain-containing protein</fullName>
    </recommendedName>
</protein>
<keyword evidence="1" id="KW-0812">Transmembrane</keyword>
<reference evidence="3 4" key="1">
    <citation type="submission" date="2015-01" db="EMBL/GenBank/DDBJ databases">
        <title>Genome sequencing of Jeotgalibacillus soli.</title>
        <authorList>
            <person name="Goh K.M."/>
            <person name="Chan K.-G."/>
            <person name="Yaakop A.S."/>
            <person name="Ee R."/>
            <person name="Gan H.M."/>
            <person name="Chan C.S."/>
        </authorList>
    </citation>
    <scope>NUCLEOTIDE SEQUENCE [LARGE SCALE GENOMIC DNA]</scope>
    <source>
        <strain evidence="3 4">P9</strain>
    </source>
</reference>
<dbReference type="EMBL" id="JXRP01000009">
    <property type="protein sequence ID" value="KIL49796.1"/>
    <property type="molecule type" value="Genomic_DNA"/>
</dbReference>
<feature type="transmembrane region" description="Helical" evidence="1">
    <location>
        <begin position="7"/>
        <end position="25"/>
    </location>
</feature>
<dbReference type="OrthoDB" id="2446145at2"/>
<dbReference type="PANTHER" id="PTHR30469:SF15">
    <property type="entry name" value="HLYD FAMILY OF SECRETION PROTEINS"/>
    <property type="match status" value="1"/>
</dbReference>
<keyword evidence="1" id="KW-0472">Membrane</keyword>
<feature type="domain" description="YknX-like barrel-sandwich hybrid" evidence="2">
    <location>
        <begin position="65"/>
        <end position="229"/>
    </location>
</feature>
<keyword evidence="1" id="KW-1133">Transmembrane helix</keyword>
<keyword evidence="4" id="KW-1185">Reference proteome</keyword>
<name>A0A0C2VZI7_9BACL</name>
<dbReference type="AlphaFoldDB" id="A0A0C2VZI7"/>
<dbReference type="GO" id="GO:0015562">
    <property type="term" value="F:efflux transmembrane transporter activity"/>
    <property type="evidence" value="ECO:0007669"/>
    <property type="project" value="TreeGrafter"/>
</dbReference>
<organism evidence="3 4">
    <name type="scientific">Jeotgalibacillus soli</name>
    <dbReference type="NCBI Taxonomy" id="889306"/>
    <lineage>
        <taxon>Bacteria</taxon>
        <taxon>Bacillati</taxon>
        <taxon>Bacillota</taxon>
        <taxon>Bacilli</taxon>
        <taxon>Bacillales</taxon>
        <taxon>Caryophanaceae</taxon>
        <taxon>Jeotgalibacillus</taxon>
    </lineage>
</organism>
<dbReference type="Gene3D" id="2.40.420.20">
    <property type="match status" value="1"/>
</dbReference>
<dbReference type="RefSeq" id="WP_041087032.1">
    <property type="nucleotide sequence ID" value="NZ_JXRP01000009.1"/>
</dbReference>